<dbReference type="GO" id="GO:0008120">
    <property type="term" value="F:ceramide glucosyltransferase activity"/>
    <property type="evidence" value="ECO:0007669"/>
    <property type="project" value="TreeGrafter"/>
</dbReference>
<keyword evidence="6 9" id="KW-0812">Transmembrane</keyword>
<keyword evidence="11" id="KW-1185">Reference proteome</keyword>
<dbReference type="Proteomes" id="UP000218287">
    <property type="component" value="Chromosome"/>
</dbReference>
<evidence type="ECO:0000256" key="4">
    <source>
        <dbReference type="ARBA" id="ARBA00022676"/>
    </source>
</evidence>
<evidence type="ECO:0000256" key="2">
    <source>
        <dbReference type="ARBA" id="ARBA00004760"/>
    </source>
</evidence>
<evidence type="ECO:0000313" key="11">
    <source>
        <dbReference type="Proteomes" id="UP000218287"/>
    </source>
</evidence>
<sequence>MDNSPPAPLLSICSHILGNWYYFAHTLCTLIPLPTNYMEALTIFLSKSLLGWLAIQVCLALVFLLYLHLSRKNSLPDQQLPKTAVILCLRGADPFLSECLRSLLTQNYPQYNLKLVVDSQTDPAWQVAQDTIHQLGATNVEINYLRVIRHNCSLKCSALLQVFAELDDAYEVVAFVDADTIVHPNWLRELVSPLANPKVGATTGNRWYVPTGKYWGSIVRYSGNVSTVVQMFLFGIPWGGTLAIKTEVVRQTGMLDMWGKVLNEDLMMHKVLKKHGMQIKFVPSLMMLNREESDLLGLIDHLKRLFLYSRLYHPQWIAIVGDVISSILFPTITIVLLLVSLWGEQWQTAALLFRAYSIYTLGLLLLMLTLEIGVKPVILAQGQSVTKLSVGTILKMLLAIPLTQWVYGLALLSSLLRSTIKWRGAIYRVQGPWNIRLVEYQAYDFLDQPIDSKISL</sequence>
<keyword evidence="5" id="KW-0808">Transferase</keyword>
<dbReference type="PANTHER" id="PTHR12726">
    <property type="entry name" value="CERAMIDE GLUCOSYLTRANSFERASE"/>
    <property type="match status" value="1"/>
</dbReference>
<dbReference type="AlphaFoldDB" id="A0A1Z4GNF9"/>
<keyword evidence="8 9" id="KW-0472">Membrane</keyword>
<evidence type="ECO:0000256" key="3">
    <source>
        <dbReference type="ARBA" id="ARBA00004991"/>
    </source>
</evidence>
<evidence type="ECO:0000256" key="7">
    <source>
        <dbReference type="ARBA" id="ARBA00022989"/>
    </source>
</evidence>
<dbReference type="Pfam" id="PF13641">
    <property type="entry name" value="Glyco_tranf_2_3"/>
    <property type="match status" value="1"/>
</dbReference>
<dbReference type="SUPFAM" id="SSF53448">
    <property type="entry name" value="Nucleotide-diphospho-sugar transferases"/>
    <property type="match status" value="1"/>
</dbReference>
<comment type="subcellular location">
    <subcellularLocation>
        <location evidence="1">Membrane</location>
        <topology evidence="1">Multi-pass membrane protein</topology>
    </subcellularLocation>
</comment>
<evidence type="ECO:0000313" key="10">
    <source>
        <dbReference type="EMBL" id="BAY19029.1"/>
    </source>
</evidence>
<evidence type="ECO:0000256" key="6">
    <source>
        <dbReference type="ARBA" id="ARBA00022692"/>
    </source>
</evidence>
<proteinExistence type="predicted"/>
<name>A0A1Z4GNF9_9CYAN</name>
<evidence type="ECO:0000256" key="9">
    <source>
        <dbReference type="SAM" id="Phobius"/>
    </source>
</evidence>
<feature type="transmembrane region" description="Helical" evidence="9">
    <location>
        <begin position="351"/>
        <end position="373"/>
    </location>
</feature>
<dbReference type="GO" id="GO:0006679">
    <property type="term" value="P:glucosylceramide biosynthetic process"/>
    <property type="evidence" value="ECO:0007669"/>
    <property type="project" value="TreeGrafter"/>
</dbReference>
<evidence type="ECO:0000256" key="5">
    <source>
        <dbReference type="ARBA" id="ARBA00022679"/>
    </source>
</evidence>
<keyword evidence="4" id="KW-0328">Glycosyltransferase</keyword>
<comment type="pathway">
    <text evidence="2">Lipid metabolism; sphingolipid metabolism.</text>
</comment>
<organism evidence="10 11">
    <name type="scientific">Anabaenopsis circularis NIES-21</name>
    <dbReference type="NCBI Taxonomy" id="1085406"/>
    <lineage>
        <taxon>Bacteria</taxon>
        <taxon>Bacillati</taxon>
        <taxon>Cyanobacteriota</taxon>
        <taxon>Cyanophyceae</taxon>
        <taxon>Nostocales</taxon>
        <taxon>Nodulariaceae</taxon>
        <taxon>Anabaenopsis</taxon>
    </lineage>
</organism>
<dbReference type="Gene3D" id="3.90.550.10">
    <property type="entry name" value="Spore Coat Polysaccharide Biosynthesis Protein SpsA, Chain A"/>
    <property type="match status" value="1"/>
</dbReference>
<evidence type="ECO:0000256" key="8">
    <source>
        <dbReference type="ARBA" id="ARBA00023136"/>
    </source>
</evidence>
<dbReference type="GO" id="GO:0016020">
    <property type="term" value="C:membrane"/>
    <property type="evidence" value="ECO:0007669"/>
    <property type="project" value="UniProtKB-SubCell"/>
</dbReference>
<feature type="transmembrane region" description="Helical" evidence="9">
    <location>
        <begin position="316"/>
        <end position="339"/>
    </location>
</feature>
<dbReference type="InterPro" id="IPR025993">
    <property type="entry name" value="Ceramide_glucosylTrfase"/>
</dbReference>
<feature type="transmembrane region" description="Helical" evidence="9">
    <location>
        <begin position="49"/>
        <end position="69"/>
    </location>
</feature>
<dbReference type="PANTHER" id="PTHR12726:SF0">
    <property type="entry name" value="CERAMIDE GLUCOSYLTRANSFERASE"/>
    <property type="match status" value="1"/>
</dbReference>
<evidence type="ECO:0000256" key="1">
    <source>
        <dbReference type="ARBA" id="ARBA00004141"/>
    </source>
</evidence>
<gene>
    <name evidence="10" type="ORF">NIES21_48880</name>
</gene>
<accession>A0A1Z4GNF9</accession>
<dbReference type="InterPro" id="IPR029044">
    <property type="entry name" value="Nucleotide-diphossugar_trans"/>
</dbReference>
<dbReference type="EMBL" id="AP018174">
    <property type="protein sequence ID" value="BAY19029.1"/>
    <property type="molecule type" value="Genomic_DNA"/>
</dbReference>
<protein>
    <recommendedName>
        <fullName evidence="12">Glycosyl transferase family protein</fullName>
    </recommendedName>
</protein>
<feature type="transmembrane region" description="Helical" evidence="9">
    <location>
        <begin position="393"/>
        <end position="416"/>
    </location>
</feature>
<evidence type="ECO:0008006" key="12">
    <source>
        <dbReference type="Google" id="ProtNLM"/>
    </source>
</evidence>
<comment type="pathway">
    <text evidence="3">Sphingolipid metabolism.</text>
</comment>
<keyword evidence="7 9" id="KW-1133">Transmembrane helix</keyword>
<reference evidence="10 11" key="1">
    <citation type="submission" date="2017-06" db="EMBL/GenBank/DDBJ databases">
        <title>Genome sequencing of cyanobaciteial culture collection at National Institute for Environmental Studies (NIES).</title>
        <authorList>
            <person name="Hirose Y."/>
            <person name="Shimura Y."/>
            <person name="Fujisawa T."/>
            <person name="Nakamura Y."/>
            <person name="Kawachi M."/>
        </authorList>
    </citation>
    <scope>NUCLEOTIDE SEQUENCE [LARGE SCALE GENOMIC DNA]</scope>
    <source>
        <strain evidence="10 11">NIES-21</strain>
    </source>
</reference>